<comment type="caution">
    <text evidence="2">The sequence shown here is derived from an EMBL/GenBank/DDBJ whole genome shotgun (WGS) entry which is preliminary data.</text>
</comment>
<accession>A0A6G0SZL0</accession>
<evidence type="ECO:0000313" key="2">
    <source>
        <dbReference type="EMBL" id="KAE9523394.1"/>
    </source>
</evidence>
<dbReference type="EMBL" id="VYZN01000079">
    <property type="protein sequence ID" value="KAE9523394.1"/>
    <property type="molecule type" value="Genomic_DNA"/>
</dbReference>
<evidence type="ECO:0000313" key="3">
    <source>
        <dbReference type="Proteomes" id="UP000475862"/>
    </source>
</evidence>
<name>A0A6G0SZL0_APHGL</name>
<organism evidence="2 3">
    <name type="scientific">Aphis glycines</name>
    <name type="common">Soybean aphid</name>
    <dbReference type="NCBI Taxonomy" id="307491"/>
    <lineage>
        <taxon>Eukaryota</taxon>
        <taxon>Metazoa</taxon>
        <taxon>Ecdysozoa</taxon>
        <taxon>Arthropoda</taxon>
        <taxon>Hexapoda</taxon>
        <taxon>Insecta</taxon>
        <taxon>Pterygota</taxon>
        <taxon>Neoptera</taxon>
        <taxon>Paraneoptera</taxon>
        <taxon>Hemiptera</taxon>
        <taxon>Sternorrhyncha</taxon>
        <taxon>Aphidomorpha</taxon>
        <taxon>Aphidoidea</taxon>
        <taxon>Aphididae</taxon>
        <taxon>Aphidini</taxon>
        <taxon>Aphis</taxon>
        <taxon>Aphis</taxon>
    </lineage>
</organism>
<feature type="compositionally biased region" description="Low complexity" evidence="1">
    <location>
        <begin position="124"/>
        <end position="138"/>
    </location>
</feature>
<keyword evidence="3" id="KW-1185">Reference proteome</keyword>
<gene>
    <name evidence="2" type="ORF">AGLY_015946</name>
</gene>
<feature type="region of interest" description="Disordered" evidence="1">
    <location>
        <begin position="124"/>
        <end position="162"/>
    </location>
</feature>
<dbReference type="OrthoDB" id="10513981at2759"/>
<reference evidence="2 3" key="1">
    <citation type="submission" date="2019-08" db="EMBL/GenBank/DDBJ databases">
        <title>The genome of the soybean aphid Biotype 1, its phylome, world population structure and adaptation to the North American continent.</title>
        <authorList>
            <person name="Giordano R."/>
            <person name="Donthu R.K."/>
            <person name="Hernandez A.G."/>
            <person name="Wright C.L."/>
            <person name="Zimin A.V."/>
        </authorList>
    </citation>
    <scope>NUCLEOTIDE SEQUENCE [LARGE SCALE GENOMIC DNA]</scope>
    <source>
        <tissue evidence="2">Whole aphids</tissue>
    </source>
</reference>
<dbReference type="AlphaFoldDB" id="A0A6G0SZL0"/>
<proteinExistence type="predicted"/>
<dbReference type="Proteomes" id="UP000475862">
    <property type="component" value="Unassembled WGS sequence"/>
</dbReference>
<protein>
    <submittedName>
        <fullName evidence="2">Uncharacterized protein</fullName>
    </submittedName>
</protein>
<sequence>MATHPEPSPKNRHRTRIRHDHTLFLVLGHLKLTNIWTSMPASAMQSLVAKHRNMKPCFWLLLDRVRCNMNSANRLPNMPKAYSPVTPICTPVLDGRETDGMTGSTGVAGDDDAVAFVTASSIGSRSCSAPRSRSASVSTGALSPRRRPPPDPIPACKPDTTCNNNNNNNNNVFYDHLLSVLDFASIAY</sequence>
<evidence type="ECO:0000256" key="1">
    <source>
        <dbReference type="SAM" id="MobiDB-lite"/>
    </source>
</evidence>